<feature type="transmembrane region" description="Helical" evidence="5">
    <location>
        <begin position="7"/>
        <end position="25"/>
    </location>
</feature>
<keyword evidence="3 5" id="KW-1133">Transmembrane helix</keyword>
<dbReference type="GO" id="GO:0016874">
    <property type="term" value="F:ligase activity"/>
    <property type="evidence" value="ECO:0007669"/>
    <property type="project" value="UniProtKB-KW"/>
</dbReference>
<evidence type="ECO:0000256" key="2">
    <source>
        <dbReference type="ARBA" id="ARBA00022692"/>
    </source>
</evidence>
<keyword evidence="4 5" id="KW-0472">Membrane</keyword>
<feature type="transmembrane region" description="Helical" evidence="5">
    <location>
        <begin position="318"/>
        <end position="339"/>
    </location>
</feature>
<dbReference type="GO" id="GO:0016020">
    <property type="term" value="C:membrane"/>
    <property type="evidence" value="ECO:0007669"/>
    <property type="project" value="UniProtKB-SubCell"/>
</dbReference>
<dbReference type="STRING" id="908809.ABG79_00778"/>
<accession>A0A0R3JV49</accession>
<evidence type="ECO:0000256" key="3">
    <source>
        <dbReference type="ARBA" id="ARBA00022989"/>
    </source>
</evidence>
<evidence type="ECO:0000256" key="4">
    <source>
        <dbReference type="ARBA" id="ARBA00023136"/>
    </source>
</evidence>
<feature type="transmembrane region" description="Helical" evidence="5">
    <location>
        <begin position="351"/>
        <end position="368"/>
    </location>
</feature>
<feature type="transmembrane region" description="Helical" evidence="5">
    <location>
        <begin position="37"/>
        <end position="56"/>
    </location>
</feature>
<protein>
    <submittedName>
        <fullName evidence="7">O-Antigen ligase</fullName>
    </submittedName>
</protein>
<feature type="transmembrane region" description="Helical" evidence="5">
    <location>
        <begin position="194"/>
        <end position="223"/>
    </location>
</feature>
<comment type="subcellular location">
    <subcellularLocation>
        <location evidence="1">Membrane</location>
        <topology evidence="1">Multi-pass membrane protein</topology>
    </subcellularLocation>
</comment>
<evidence type="ECO:0000313" key="7">
    <source>
        <dbReference type="EMBL" id="KRQ87440.1"/>
    </source>
</evidence>
<dbReference type="AlphaFoldDB" id="A0A0R3JV49"/>
<feature type="transmembrane region" description="Helical" evidence="5">
    <location>
        <begin position="94"/>
        <end position="113"/>
    </location>
</feature>
<keyword evidence="2 5" id="KW-0812">Transmembrane</keyword>
<keyword evidence="7" id="KW-0436">Ligase</keyword>
<reference evidence="7 8" key="1">
    <citation type="submission" date="2015-09" db="EMBL/GenBank/DDBJ databases">
        <title>Draft genome sequence of a Caloramator mitchellensis, a moderate thermophile from the Great Artesian Basin of Australia.</title>
        <authorList>
            <person name="Patel B.K."/>
        </authorList>
    </citation>
    <scope>NUCLEOTIDE SEQUENCE [LARGE SCALE GENOMIC DNA]</scope>
    <source>
        <strain evidence="7 8">VF08</strain>
    </source>
</reference>
<gene>
    <name evidence="7" type="ORF">ABG79_00778</name>
</gene>
<dbReference type="PANTHER" id="PTHR37422:SF13">
    <property type="entry name" value="LIPOPOLYSACCHARIDE BIOSYNTHESIS PROTEIN PA4999-RELATED"/>
    <property type="match status" value="1"/>
</dbReference>
<evidence type="ECO:0000256" key="5">
    <source>
        <dbReference type="SAM" id="Phobius"/>
    </source>
</evidence>
<dbReference type="Proteomes" id="UP000052015">
    <property type="component" value="Unassembled WGS sequence"/>
</dbReference>
<name>A0A0R3JV49_CALMK</name>
<sequence>MIFKKLFNITLYVFVLLVPILPLKVKISILPLSADFIIASFLILFGILNVIFEDGLENIKLRNRNIQFFSIIVFIFLVLNAVSFFVAVNKGAAISESMRFFEYVFLFYFTYIIADEKTINRTFNLFFIAMLLAAAYGVVQFVFGLSPYTVNRNIRLNSTFVNPNYWGAAVNIVIFYPIVEMINKRRISLNDSLFLGLFIFNLLFSLNRSSWLAFLAGLFVILLLINKKFILSLPAFIIPLMAHPFTRKRFVTMLSVEKIAKDARFKLWKTAYMMFKEHFWLGVGNGNYRYFYPEYIERYPALFVRKELWSPHNSFLKMFAEMGIFGGLVFILIYLMLFYMVIKVYKGTKRYKVYALSLIGFWVAYLFQNNFNNLMFIPQLNVFAWLLTALIFKAFVLETKEAI</sequence>
<dbReference type="RefSeq" id="WP_057977306.1">
    <property type="nucleotide sequence ID" value="NZ_LKHP01000003.1"/>
</dbReference>
<feature type="transmembrane region" description="Helical" evidence="5">
    <location>
        <begin position="165"/>
        <end position="182"/>
    </location>
</feature>
<feature type="transmembrane region" description="Helical" evidence="5">
    <location>
        <begin position="68"/>
        <end position="88"/>
    </location>
</feature>
<dbReference type="PANTHER" id="PTHR37422">
    <property type="entry name" value="TEICHURONIC ACID BIOSYNTHESIS PROTEIN TUAE"/>
    <property type="match status" value="1"/>
</dbReference>
<dbReference type="InterPro" id="IPR051533">
    <property type="entry name" value="WaaL-like"/>
</dbReference>
<dbReference type="Pfam" id="PF04932">
    <property type="entry name" value="Wzy_C"/>
    <property type="match status" value="1"/>
</dbReference>
<keyword evidence="8" id="KW-1185">Reference proteome</keyword>
<evidence type="ECO:0000256" key="1">
    <source>
        <dbReference type="ARBA" id="ARBA00004141"/>
    </source>
</evidence>
<feature type="domain" description="O-antigen ligase-related" evidence="6">
    <location>
        <begin position="194"/>
        <end position="331"/>
    </location>
</feature>
<organism evidence="7 8">
    <name type="scientific">Caloramator mitchellensis</name>
    <dbReference type="NCBI Taxonomy" id="908809"/>
    <lineage>
        <taxon>Bacteria</taxon>
        <taxon>Bacillati</taxon>
        <taxon>Bacillota</taxon>
        <taxon>Clostridia</taxon>
        <taxon>Eubacteriales</taxon>
        <taxon>Clostridiaceae</taxon>
        <taxon>Caloramator</taxon>
    </lineage>
</organism>
<feature type="transmembrane region" description="Helical" evidence="5">
    <location>
        <begin position="125"/>
        <end position="145"/>
    </location>
</feature>
<feature type="transmembrane region" description="Helical" evidence="5">
    <location>
        <begin position="374"/>
        <end position="396"/>
    </location>
</feature>
<proteinExistence type="predicted"/>
<comment type="caution">
    <text evidence="7">The sequence shown here is derived from an EMBL/GenBank/DDBJ whole genome shotgun (WGS) entry which is preliminary data.</text>
</comment>
<evidence type="ECO:0000259" key="6">
    <source>
        <dbReference type="Pfam" id="PF04932"/>
    </source>
</evidence>
<dbReference type="InterPro" id="IPR007016">
    <property type="entry name" value="O-antigen_ligase-rel_domated"/>
</dbReference>
<evidence type="ECO:0000313" key="8">
    <source>
        <dbReference type="Proteomes" id="UP000052015"/>
    </source>
</evidence>
<dbReference type="EMBL" id="LKHP01000003">
    <property type="protein sequence ID" value="KRQ87440.1"/>
    <property type="molecule type" value="Genomic_DNA"/>
</dbReference>
<dbReference type="OrthoDB" id="9806320at2"/>